<proteinExistence type="predicted"/>
<dbReference type="OrthoDB" id="193829at2"/>
<keyword evidence="5" id="KW-1185">Reference proteome</keyword>
<sequence length="122" mass="13891">MEEQLNQAMTLRENGELNKSKSLLVELAEIYPFYASINYECAQSLMLVGKESEAVPYFEQALRLGLPSEALADTYIYLSQGYQVIGDQERAIEAFQKGNQLKQEQNKLEQHQRAVDANKVTE</sequence>
<evidence type="ECO:0000313" key="4">
    <source>
        <dbReference type="EMBL" id="TSJ60805.1"/>
    </source>
</evidence>
<evidence type="ECO:0000256" key="2">
    <source>
        <dbReference type="SAM" id="MobiDB-lite"/>
    </source>
</evidence>
<accession>A0A556P8S7</accession>
<dbReference type="InterPro" id="IPR041656">
    <property type="entry name" value="TPR_5"/>
</dbReference>
<comment type="caution">
    <text evidence="4">The sequence shown here is derived from an EMBL/GenBank/DDBJ whole genome shotgun (WGS) entry which is preliminary data.</text>
</comment>
<name>A0A556P8S7_9BACI</name>
<organism evidence="4 5">
    <name type="scientific">Allobacillus salarius</name>
    <dbReference type="NCBI Taxonomy" id="1955272"/>
    <lineage>
        <taxon>Bacteria</taxon>
        <taxon>Bacillati</taxon>
        <taxon>Bacillota</taxon>
        <taxon>Bacilli</taxon>
        <taxon>Bacillales</taxon>
        <taxon>Bacillaceae</taxon>
        <taxon>Allobacillus</taxon>
    </lineage>
</organism>
<feature type="domain" description="Tetratrico peptide repeat group 5" evidence="3">
    <location>
        <begin position="37"/>
        <end position="111"/>
    </location>
</feature>
<feature type="compositionally biased region" description="Basic and acidic residues" evidence="2">
    <location>
        <begin position="104"/>
        <end position="122"/>
    </location>
</feature>
<dbReference type="EMBL" id="VMHE01000029">
    <property type="protein sequence ID" value="TSJ60805.1"/>
    <property type="molecule type" value="Genomic_DNA"/>
</dbReference>
<dbReference type="InterPro" id="IPR019734">
    <property type="entry name" value="TPR_rpt"/>
</dbReference>
<dbReference type="AlphaFoldDB" id="A0A556P8S7"/>
<dbReference type="PROSITE" id="PS50005">
    <property type="entry name" value="TPR"/>
    <property type="match status" value="1"/>
</dbReference>
<dbReference type="InterPro" id="IPR011990">
    <property type="entry name" value="TPR-like_helical_dom_sf"/>
</dbReference>
<keyword evidence="1" id="KW-0802">TPR repeat</keyword>
<feature type="repeat" description="TPR" evidence="1">
    <location>
        <begin position="72"/>
        <end position="105"/>
    </location>
</feature>
<reference evidence="4 5" key="1">
    <citation type="submission" date="2019-07" db="EMBL/GenBank/DDBJ databases">
        <title>Allobacillus sp. nov. SKP isolated from shrimp paste of Euphausiacea.</title>
        <authorList>
            <person name="Kanchanasin P."/>
            <person name="Tanasupawat S."/>
            <person name="Shi W."/>
            <person name="Wu L."/>
            <person name="Ma J."/>
        </authorList>
    </citation>
    <scope>NUCLEOTIDE SEQUENCE [LARGE SCALE GENOMIC DNA]</scope>
    <source>
        <strain evidence="4 5">SKP4-8</strain>
    </source>
</reference>
<evidence type="ECO:0000313" key="5">
    <source>
        <dbReference type="Proteomes" id="UP000316425"/>
    </source>
</evidence>
<gene>
    <name evidence="4" type="ORF">FPQ13_11635</name>
</gene>
<dbReference type="Pfam" id="PF12688">
    <property type="entry name" value="TPR_5"/>
    <property type="match status" value="1"/>
</dbReference>
<dbReference type="Gene3D" id="1.25.40.10">
    <property type="entry name" value="Tetratricopeptide repeat domain"/>
    <property type="match status" value="1"/>
</dbReference>
<dbReference type="RefSeq" id="WP_144089502.1">
    <property type="nucleotide sequence ID" value="NZ_VMHE01000029.1"/>
</dbReference>
<feature type="region of interest" description="Disordered" evidence="2">
    <location>
        <begin position="103"/>
        <end position="122"/>
    </location>
</feature>
<evidence type="ECO:0000259" key="3">
    <source>
        <dbReference type="Pfam" id="PF12688"/>
    </source>
</evidence>
<evidence type="ECO:0000256" key="1">
    <source>
        <dbReference type="PROSITE-ProRule" id="PRU00339"/>
    </source>
</evidence>
<protein>
    <submittedName>
        <fullName evidence="4">Tetratricopeptide repeat protein</fullName>
    </submittedName>
</protein>
<dbReference type="Proteomes" id="UP000316425">
    <property type="component" value="Unassembled WGS sequence"/>
</dbReference>
<dbReference type="SUPFAM" id="SSF48452">
    <property type="entry name" value="TPR-like"/>
    <property type="match status" value="1"/>
</dbReference>